<comment type="caution">
    <text evidence="2">The sequence shown here is derived from an EMBL/GenBank/DDBJ whole genome shotgun (WGS) entry which is preliminary data.</text>
</comment>
<sequence>MDSTLLGALIGGGFALAGSIVTAVATYLITSRQENKKLITQKKEAIYIAVENLKIDTTSRFTALLNIINEHDVNLEQFQRYEPSHLANLNMLISLYFKELNESRNKMNEMHKELNSYLMQIYSPKTIIDKGPDFSGEFLRNAQSQYRQFIKHVDEIQKVTVNID</sequence>
<dbReference type="AlphaFoldDB" id="A0A559T0P8"/>
<feature type="transmembrane region" description="Helical" evidence="1">
    <location>
        <begin position="6"/>
        <end position="29"/>
    </location>
</feature>
<keyword evidence="1" id="KW-0812">Transmembrane</keyword>
<keyword evidence="1" id="KW-1133">Transmembrane helix</keyword>
<dbReference type="EMBL" id="VISQ01000001">
    <property type="protein sequence ID" value="TVZ68171.1"/>
    <property type="molecule type" value="Genomic_DNA"/>
</dbReference>
<evidence type="ECO:0000256" key="1">
    <source>
        <dbReference type="SAM" id="Phobius"/>
    </source>
</evidence>
<evidence type="ECO:0000313" key="2">
    <source>
        <dbReference type="EMBL" id="TVZ68171.1"/>
    </source>
</evidence>
<reference evidence="2" key="2">
    <citation type="submission" date="2019-08" db="EMBL/GenBank/DDBJ databases">
        <title>Investigation of anaerobic lignin degradation for improved lignocellulosic biofuels.</title>
        <authorList>
            <person name="Deangelis K.PhD."/>
        </authorList>
    </citation>
    <scope>NUCLEOTIDE SEQUENCE [LARGE SCALE GENOMIC DNA]</scope>
    <source>
        <strain evidence="2">128R</strain>
    </source>
</reference>
<keyword evidence="1" id="KW-0472">Membrane</keyword>
<protein>
    <submittedName>
        <fullName evidence="2">Uncharacterized protein</fullName>
    </submittedName>
</protein>
<accession>A0A559T0P8</accession>
<proteinExistence type="predicted"/>
<organism evidence="2">
    <name type="scientific">Serratia fonticola</name>
    <dbReference type="NCBI Taxonomy" id="47917"/>
    <lineage>
        <taxon>Bacteria</taxon>
        <taxon>Pseudomonadati</taxon>
        <taxon>Pseudomonadota</taxon>
        <taxon>Gammaproteobacteria</taxon>
        <taxon>Enterobacterales</taxon>
        <taxon>Yersiniaceae</taxon>
        <taxon>Serratia</taxon>
    </lineage>
</organism>
<gene>
    <name evidence="2" type="ORF">FHU10_0595</name>
</gene>
<name>A0A559T0P8_SERFO</name>
<reference evidence="2" key="1">
    <citation type="submission" date="2019-06" db="EMBL/GenBank/DDBJ databases">
        <authorList>
            <person name="Deangelis K."/>
            <person name="Huntemann M."/>
            <person name="Clum A."/>
            <person name="Pillay M."/>
            <person name="Palaniappan K."/>
            <person name="Varghese N."/>
            <person name="Mikhailova N."/>
            <person name="Stamatis D."/>
            <person name="Reddy T."/>
            <person name="Daum C."/>
            <person name="Shapiro N."/>
            <person name="Ivanova N."/>
            <person name="Kyrpides N."/>
            <person name="Woyke T."/>
        </authorList>
    </citation>
    <scope>NUCLEOTIDE SEQUENCE [LARGE SCALE GENOMIC DNA]</scope>
    <source>
        <strain evidence="2">128R</strain>
    </source>
</reference>